<feature type="binding site" evidence="12">
    <location>
        <begin position="235"/>
        <end position="238"/>
    </location>
    <ligand>
        <name>ATP</name>
        <dbReference type="ChEBI" id="CHEBI:30616"/>
    </ligand>
</feature>
<keyword evidence="4 12" id="KW-0808">Transferase</keyword>
<reference evidence="15 16" key="1">
    <citation type="submission" date="2024-05" db="EMBL/GenBank/DDBJ databases">
        <title>Genome Sequence and Characterization of the New Strain Purple Sulfur Bacterium of Genus Thioalkalicoccus.</title>
        <authorList>
            <person name="Bryantseva I.A."/>
            <person name="Kyndt J.A."/>
            <person name="Imhoff J.F."/>
        </authorList>
    </citation>
    <scope>NUCLEOTIDE SEQUENCE [LARGE SCALE GENOMIC DNA]</scope>
    <source>
        <strain evidence="15 16">Um2</strain>
    </source>
</reference>
<comment type="function">
    <text evidence="2 12">Catalyzes the ADP transfer from ATP to D-glycero-beta-D-manno-heptose 1-phosphate, yielding ADP-D-glycero-beta-D-manno-heptose.</text>
</comment>
<keyword evidence="5 12" id="KW-0548">Nucleotidyltransferase</keyword>
<keyword evidence="16" id="KW-1185">Reference proteome</keyword>
<comment type="subunit">
    <text evidence="12">Homodimer.</text>
</comment>
<dbReference type="EC" id="2.7.7.70" evidence="12"/>
<accession>A0ABV4BEX0</accession>
<evidence type="ECO:0000256" key="2">
    <source>
        <dbReference type="ARBA" id="ARBA00003753"/>
    </source>
</evidence>
<evidence type="ECO:0000256" key="9">
    <source>
        <dbReference type="ARBA" id="ARBA00023268"/>
    </source>
</evidence>
<evidence type="ECO:0000256" key="8">
    <source>
        <dbReference type="ARBA" id="ARBA00022840"/>
    </source>
</evidence>
<comment type="pathway">
    <text evidence="3">Bacterial outer membrane biogenesis; LPS core biosynthesis.</text>
</comment>
<feature type="region of interest" description="Ribokinase" evidence="12">
    <location>
        <begin position="1"/>
        <end position="361"/>
    </location>
</feature>
<comment type="similarity">
    <text evidence="12">In the N-terminal section; belongs to the carbohydrate kinase PfkB family.</text>
</comment>
<feature type="active site" evidence="12">
    <location>
        <position position="304"/>
    </location>
</feature>
<comment type="caution">
    <text evidence="15">The sequence shown here is derived from an EMBL/GenBank/DDBJ whole genome shotgun (WGS) entry which is preliminary data.</text>
</comment>
<evidence type="ECO:0000313" key="16">
    <source>
        <dbReference type="Proteomes" id="UP001564408"/>
    </source>
</evidence>
<dbReference type="RefSeq" id="WP_369667456.1">
    <property type="nucleotide sequence ID" value="NZ_JBDKXB010000015.1"/>
</dbReference>
<comment type="catalytic activity">
    <reaction evidence="12">
        <text>D-glycero-beta-D-manno-heptose 7-phosphate + ATP = D-glycero-beta-D-manno-heptose 1,7-bisphosphate + ADP + H(+)</text>
        <dbReference type="Rhea" id="RHEA:27473"/>
        <dbReference type="ChEBI" id="CHEBI:15378"/>
        <dbReference type="ChEBI" id="CHEBI:30616"/>
        <dbReference type="ChEBI" id="CHEBI:60204"/>
        <dbReference type="ChEBI" id="CHEBI:60208"/>
        <dbReference type="ChEBI" id="CHEBI:456216"/>
        <dbReference type="EC" id="2.7.1.167"/>
    </reaction>
</comment>
<evidence type="ECO:0000256" key="6">
    <source>
        <dbReference type="ARBA" id="ARBA00022741"/>
    </source>
</evidence>
<evidence type="ECO:0000256" key="7">
    <source>
        <dbReference type="ARBA" id="ARBA00022777"/>
    </source>
</evidence>
<dbReference type="InterPro" id="IPR011913">
    <property type="entry name" value="RfaE_dom_I"/>
</dbReference>
<dbReference type="InterPro" id="IPR004821">
    <property type="entry name" value="Cyt_trans-like"/>
</dbReference>
<organism evidence="15 16">
    <name type="scientific">Thioalkalicoccus limnaeus</name>
    <dbReference type="NCBI Taxonomy" id="120681"/>
    <lineage>
        <taxon>Bacteria</taxon>
        <taxon>Pseudomonadati</taxon>
        <taxon>Pseudomonadota</taxon>
        <taxon>Gammaproteobacteria</taxon>
        <taxon>Chromatiales</taxon>
        <taxon>Chromatiaceae</taxon>
        <taxon>Thioalkalicoccus</taxon>
    </lineage>
</organism>
<dbReference type="PROSITE" id="PS00584">
    <property type="entry name" value="PFKB_KINASES_2"/>
    <property type="match status" value="1"/>
</dbReference>
<dbReference type="Proteomes" id="UP001564408">
    <property type="component" value="Unassembled WGS sequence"/>
</dbReference>
<comment type="catalytic activity">
    <reaction evidence="11 12">
        <text>D-glycero-beta-D-manno-heptose 1-phosphate + ATP + H(+) = ADP-D-glycero-beta-D-manno-heptose + diphosphate</text>
        <dbReference type="Rhea" id="RHEA:27465"/>
        <dbReference type="ChEBI" id="CHEBI:15378"/>
        <dbReference type="ChEBI" id="CHEBI:30616"/>
        <dbReference type="ChEBI" id="CHEBI:33019"/>
        <dbReference type="ChEBI" id="CHEBI:59967"/>
        <dbReference type="ChEBI" id="CHEBI:61593"/>
        <dbReference type="EC" id="2.7.7.70"/>
    </reaction>
</comment>
<dbReference type="InterPro" id="IPR014729">
    <property type="entry name" value="Rossmann-like_a/b/a_fold"/>
</dbReference>
<feature type="region of interest" description="Cytidylyltransferase" evidence="12">
    <location>
        <begin position="386"/>
        <end position="522"/>
    </location>
</feature>
<dbReference type="GO" id="GO:0016301">
    <property type="term" value="F:kinase activity"/>
    <property type="evidence" value="ECO:0007669"/>
    <property type="project" value="UniProtKB-KW"/>
</dbReference>
<dbReference type="SUPFAM" id="SSF53613">
    <property type="entry name" value="Ribokinase-like"/>
    <property type="match status" value="1"/>
</dbReference>
<dbReference type="Gene3D" id="3.40.1190.20">
    <property type="match status" value="1"/>
</dbReference>
<comment type="pathway">
    <text evidence="12">Nucleotide-sugar biosynthesis; ADP-L-glycero-beta-D-manno-heptose biosynthesis; ADP-L-glycero-beta-D-manno-heptose from D-glycero-beta-D-manno-heptose 7-phosphate: step 3/4.</text>
</comment>
<gene>
    <name evidence="15" type="primary">rfaE1</name>
    <name evidence="12" type="synonym">hldE</name>
    <name evidence="15" type="ORF">ABC977_11710</name>
</gene>
<protein>
    <recommendedName>
        <fullName evidence="12">Bifunctional protein HldE</fullName>
    </recommendedName>
    <domain>
        <recommendedName>
            <fullName evidence="12">D-beta-D-heptose 7-phosphate kinase</fullName>
            <ecNumber evidence="12">2.7.1.167</ecNumber>
        </recommendedName>
        <alternativeName>
            <fullName evidence="12">D-beta-D-heptose 7-phosphotransferase</fullName>
        </alternativeName>
        <alternativeName>
            <fullName evidence="12">D-glycero-beta-D-manno-heptose-7-phosphate kinase</fullName>
        </alternativeName>
    </domain>
    <domain>
        <recommendedName>
            <fullName evidence="12">D-beta-D-heptose 1-phosphate adenylyltransferase</fullName>
            <ecNumber evidence="12">2.7.7.70</ecNumber>
        </recommendedName>
        <alternativeName>
            <fullName evidence="12">D-glycero-beta-D-manno-heptose 1-phosphate adenylyltransferase</fullName>
        </alternativeName>
    </domain>
</protein>
<comment type="pathway">
    <text evidence="12">Nucleotide-sugar biosynthesis; ADP-L-glycero-beta-D-manno-heptose biosynthesis; ADP-L-glycero-beta-D-manno-heptose from D-glycero-beta-D-manno-heptose 7-phosphate: step 1/4.</text>
</comment>
<keyword evidence="6 12" id="KW-0547">Nucleotide-binding</keyword>
<dbReference type="Pfam" id="PF01467">
    <property type="entry name" value="CTP_transf_like"/>
    <property type="match status" value="1"/>
</dbReference>
<evidence type="ECO:0000259" key="13">
    <source>
        <dbReference type="Pfam" id="PF00294"/>
    </source>
</evidence>
<dbReference type="InterPro" id="IPR029056">
    <property type="entry name" value="Ribokinase-like"/>
</dbReference>
<comment type="similarity">
    <text evidence="12">In the C-terminal section; belongs to the cytidylyltransferase family.</text>
</comment>
<evidence type="ECO:0000256" key="5">
    <source>
        <dbReference type="ARBA" id="ARBA00022695"/>
    </source>
</evidence>
<comment type="function">
    <text evidence="1 12">Catalyzes the phosphorylation of D-glycero-D-manno-heptose 7-phosphate at the C-1 position to selectively form D-glycero-beta-D-manno-heptose-1,7-bisphosphate.</text>
</comment>
<evidence type="ECO:0000256" key="4">
    <source>
        <dbReference type="ARBA" id="ARBA00022679"/>
    </source>
</evidence>
<dbReference type="HAMAP" id="MF_01603">
    <property type="entry name" value="HldE"/>
    <property type="match status" value="1"/>
</dbReference>
<name>A0ABV4BEX0_9GAMM</name>
<keyword evidence="7 12" id="KW-0418">Kinase</keyword>
<feature type="domain" description="Cytidyltransferase-like" evidence="14">
    <location>
        <begin position="386"/>
        <end position="511"/>
    </location>
</feature>
<dbReference type="InterPro" id="IPR011611">
    <property type="entry name" value="PfkB_dom"/>
</dbReference>
<dbReference type="NCBIfam" id="TIGR02198">
    <property type="entry name" value="rfaE_dom_I"/>
    <property type="match status" value="1"/>
</dbReference>
<evidence type="ECO:0000256" key="1">
    <source>
        <dbReference type="ARBA" id="ARBA00002319"/>
    </source>
</evidence>
<dbReference type="EMBL" id="JBDKXB010000015">
    <property type="protein sequence ID" value="MEY6433070.1"/>
    <property type="molecule type" value="Genomic_DNA"/>
</dbReference>
<keyword evidence="8 12" id="KW-0067">ATP-binding</keyword>
<feature type="domain" description="Carbohydrate kinase PfkB" evidence="13">
    <location>
        <begin position="47"/>
        <end position="341"/>
    </location>
</feature>
<dbReference type="InterPro" id="IPR011914">
    <property type="entry name" value="RfaE_dom_II"/>
</dbReference>
<dbReference type="InterPro" id="IPR002173">
    <property type="entry name" value="Carboh/pur_kinase_PfkB_CS"/>
</dbReference>
<sequence>MRPPHHDWRSKPAEPLYERTPDRRGLLMLRDPDPVLDAVRRRFDRRRVLVVGDVMLDRYIWGRVRRISPEAPIPVLQLERETEVPGGAANVARNLAGLGMTVELAGATGDDSARVSLLRALTAEGIDPDALLIVGDRGTTTKSRVIGNHQQMLRIDDESTASLSDGDQERLLAAVIPRLRGLGALVLSDYAKGVLTPVLCAELIGRAKALGIPVLVDPKGRDFRRYAGATLITPNRAELAGATGVALDDHPGLLSAAVQMRADLGLAAMVLTLSEQGLALIDETGTALIPAMAKEVFDVSGAGDTVIAAFAAGLAVGLGFPDTAHLANLAAGVVVGRVGTAVIGTDDLLATISTEQALGQAAKVCDLANLADQVRRWQATGERVVFTNGCFDLLHVGHVTYLERARRQGQRLVVGLNTDRSVRELKGPDRPVISEDDRARVVAALAVVDAVVLFDEPTPLTLIETLRPDVLVKGADYREDEVVGARQIRAWGGQVVLIPLVPERSTTAIIRRLGADDGTSRG</sequence>
<keyword evidence="10 12" id="KW-0119">Carbohydrate metabolism</keyword>
<dbReference type="InterPro" id="IPR023030">
    <property type="entry name" value="Bifunc_HldE"/>
</dbReference>
<dbReference type="Pfam" id="PF00294">
    <property type="entry name" value="PfkB"/>
    <property type="match status" value="1"/>
</dbReference>
<evidence type="ECO:0000256" key="12">
    <source>
        <dbReference type="HAMAP-Rule" id="MF_01603"/>
    </source>
</evidence>
<dbReference type="Gene3D" id="3.40.50.620">
    <property type="entry name" value="HUPs"/>
    <property type="match status" value="1"/>
</dbReference>
<dbReference type="SUPFAM" id="SSF52374">
    <property type="entry name" value="Nucleotidylyl transferase"/>
    <property type="match status" value="1"/>
</dbReference>
<proteinExistence type="inferred from homology"/>
<evidence type="ECO:0000313" key="15">
    <source>
        <dbReference type="EMBL" id="MEY6433070.1"/>
    </source>
</evidence>
<dbReference type="NCBIfam" id="TIGR00125">
    <property type="entry name" value="cyt_tran_rel"/>
    <property type="match status" value="1"/>
</dbReference>
<dbReference type="PANTHER" id="PTHR46969">
    <property type="entry name" value="BIFUNCTIONAL PROTEIN HLDE"/>
    <property type="match status" value="1"/>
</dbReference>
<keyword evidence="9 12" id="KW-0511">Multifunctional enzyme</keyword>
<evidence type="ECO:0000256" key="3">
    <source>
        <dbReference type="ARBA" id="ARBA00004713"/>
    </source>
</evidence>
<dbReference type="EC" id="2.7.1.167" evidence="12"/>
<evidence type="ECO:0000259" key="14">
    <source>
        <dbReference type="Pfam" id="PF01467"/>
    </source>
</evidence>
<evidence type="ECO:0000256" key="10">
    <source>
        <dbReference type="ARBA" id="ARBA00023277"/>
    </source>
</evidence>
<dbReference type="PANTHER" id="PTHR46969:SF1">
    <property type="entry name" value="BIFUNCTIONAL PROTEIN HLDE"/>
    <property type="match status" value="1"/>
</dbReference>
<dbReference type="CDD" id="cd01172">
    <property type="entry name" value="RfaE_like"/>
    <property type="match status" value="1"/>
</dbReference>
<evidence type="ECO:0000256" key="11">
    <source>
        <dbReference type="ARBA" id="ARBA00047428"/>
    </source>
</evidence>
<dbReference type="NCBIfam" id="TIGR02199">
    <property type="entry name" value="rfaE_dom_II"/>
    <property type="match status" value="1"/>
</dbReference>